<sequence>MISSDDSIYISRATPANRASKGNTIWSLEPTSDTRGGPDHGRHGLITFFLSPANIRENTSPQPKGHACLQSSNIEGRLYLTITL</sequence>
<dbReference type="Proteomes" id="UP001396334">
    <property type="component" value="Unassembled WGS sequence"/>
</dbReference>
<evidence type="ECO:0000313" key="3">
    <source>
        <dbReference type="Proteomes" id="UP001396334"/>
    </source>
</evidence>
<dbReference type="EMBL" id="JBBPBN010000030">
    <property type="protein sequence ID" value="KAK9005864.1"/>
    <property type="molecule type" value="Genomic_DNA"/>
</dbReference>
<reference evidence="2 3" key="1">
    <citation type="journal article" date="2024" name="G3 (Bethesda)">
        <title>Genome assembly of Hibiscus sabdariffa L. provides insights into metabolisms of medicinal natural products.</title>
        <authorList>
            <person name="Kim T."/>
        </authorList>
    </citation>
    <scope>NUCLEOTIDE SEQUENCE [LARGE SCALE GENOMIC DNA]</scope>
    <source>
        <strain evidence="2">TK-2024</strain>
        <tissue evidence="2">Old leaves</tissue>
    </source>
</reference>
<organism evidence="2 3">
    <name type="scientific">Hibiscus sabdariffa</name>
    <name type="common">roselle</name>
    <dbReference type="NCBI Taxonomy" id="183260"/>
    <lineage>
        <taxon>Eukaryota</taxon>
        <taxon>Viridiplantae</taxon>
        <taxon>Streptophyta</taxon>
        <taxon>Embryophyta</taxon>
        <taxon>Tracheophyta</taxon>
        <taxon>Spermatophyta</taxon>
        <taxon>Magnoliopsida</taxon>
        <taxon>eudicotyledons</taxon>
        <taxon>Gunneridae</taxon>
        <taxon>Pentapetalae</taxon>
        <taxon>rosids</taxon>
        <taxon>malvids</taxon>
        <taxon>Malvales</taxon>
        <taxon>Malvaceae</taxon>
        <taxon>Malvoideae</taxon>
        <taxon>Hibiscus</taxon>
    </lineage>
</organism>
<proteinExistence type="predicted"/>
<evidence type="ECO:0000256" key="1">
    <source>
        <dbReference type="SAM" id="MobiDB-lite"/>
    </source>
</evidence>
<protein>
    <submittedName>
        <fullName evidence="2">Uncharacterized protein</fullName>
    </submittedName>
</protein>
<gene>
    <name evidence="2" type="ORF">V6N11_043284</name>
</gene>
<feature type="compositionally biased region" description="Polar residues" evidence="1">
    <location>
        <begin position="20"/>
        <end position="34"/>
    </location>
</feature>
<accession>A0ABR2QYS6</accession>
<comment type="caution">
    <text evidence="2">The sequence shown here is derived from an EMBL/GenBank/DDBJ whole genome shotgun (WGS) entry which is preliminary data.</text>
</comment>
<name>A0ABR2QYS6_9ROSI</name>
<evidence type="ECO:0000313" key="2">
    <source>
        <dbReference type="EMBL" id="KAK9005864.1"/>
    </source>
</evidence>
<keyword evidence="3" id="KW-1185">Reference proteome</keyword>
<feature type="region of interest" description="Disordered" evidence="1">
    <location>
        <begin position="20"/>
        <end position="43"/>
    </location>
</feature>